<dbReference type="KEGG" id="snh:120037497"/>
<dbReference type="PROSITE" id="PS00290">
    <property type="entry name" value="IG_MHC"/>
    <property type="match status" value="1"/>
</dbReference>
<dbReference type="PANTHER" id="PTHR19944:SF86">
    <property type="entry name" value="HLA CLASS II HISTOCOMPATIBILITY ANTIGEN, DR ALPHA CHAIN"/>
    <property type="match status" value="1"/>
</dbReference>
<evidence type="ECO:0000259" key="15">
    <source>
        <dbReference type="PROSITE" id="PS50835"/>
    </source>
</evidence>
<dbReference type="Gene3D" id="3.10.320.10">
    <property type="entry name" value="Class II Histocompatibility Antigen, M Beta Chain, Chain B, domain 1"/>
    <property type="match status" value="1"/>
</dbReference>
<dbReference type="RefSeq" id="XP_038839452.1">
    <property type="nucleotide sequence ID" value="XM_038983524.1"/>
</dbReference>
<evidence type="ECO:0000256" key="5">
    <source>
        <dbReference type="ARBA" id="ARBA00022859"/>
    </source>
</evidence>
<protein>
    <submittedName>
        <fullName evidence="17">H-2 class II histocompatibility antigen, A-U alpha chain-like</fullName>
    </submittedName>
</protein>
<keyword evidence="3 13" id="KW-0812">Transmembrane</keyword>
<feature type="domain" description="Ig-like" evidence="15">
    <location>
        <begin position="111"/>
        <end position="199"/>
    </location>
</feature>
<evidence type="ECO:0000256" key="2">
    <source>
        <dbReference type="ARBA" id="ARBA00007394"/>
    </source>
</evidence>
<dbReference type="GO" id="GO:0042613">
    <property type="term" value="C:MHC class II protein complex"/>
    <property type="evidence" value="ECO:0007669"/>
    <property type="project" value="UniProtKB-KW"/>
</dbReference>
<dbReference type="PANTHER" id="PTHR19944">
    <property type="entry name" value="MHC CLASS II-RELATED"/>
    <property type="match status" value="1"/>
</dbReference>
<dbReference type="SUPFAM" id="SSF48726">
    <property type="entry name" value="Immunoglobulin"/>
    <property type="match status" value="1"/>
</dbReference>
<evidence type="ECO:0000256" key="1">
    <source>
        <dbReference type="ARBA" id="ARBA00004479"/>
    </source>
</evidence>
<evidence type="ECO:0000256" key="6">
    <source>
        <dbReference type="ARBA" id="ARBA00022989"/>
    </source>
</evidence>
<sequence>MSLCCLNMKLSVIVLILCCQVYAEDKLLHIDLYISGCSDSDGVDMYGLDGEEMWYADFNKGEGVVALPPFVDPLSFPGFYEQAVGQQGICKGNLDVAIKAYENPPEAIAPPHSSIYPRDDVELGVGNTLICHVSGFHPAPVRVRWTRNNQNVTEGVRTSTPYPNTDFTLNQFSSLTFTPEEGDIYGCTVEHKGLTEPLTRIWEPEVSQPSVGPAVFCGVGLTLGLLGVATGTFFLIKGNQCN</sequence>
<feature type="signal peptide" evidence="14">
    <location>
        <begin position="1"/>
        <end position="23"/>
    </location>
</feature>
<evidence type="ECO:0000256" key="10">
    <source>
        <dbReference type="ARBA" id="ARBA00023180"/>
    </source>
</evidence>
<evidence type="ECO:0000256" key="3">
    <source>
        <dbReference type="ARBA" id="ARBA00022692"/>
    </source>
</evidence>
<dbReference type="GO" id="GO:0002504">
    <property type="term" value="P:antigen processing and presentation of peptide or polysaccharide antigen via MHC class II"/>
    <property type="evidence" value="ECO:0007669"/>
    <property type="project" value="UniProtKB-KW"/>
</dbReference>
<comment type="subcellular location">
    <subcellularLocation>
        <location evidence="1">Membrane</location>
        <topology evidence="1">Single-pass type I membrane protein</topology>
    </subcellularLocation>
</comment>
<dbReference type="InterPro" id="IPR003597">
    <property type="entry name" value="Ig_C1-set"/>
</dbReference>
<evidence type="ECO:0000313" key="16">
    <source>
        <dbReference type="Proteomes" id="UP000808372"/>
    </source>
</evidence>
<gene>
    <name evidence="17" type="primary">LOC120037497</name>
</gene>
<dbReference type="Pfam" id="PF07654">
    <property type="entry name" value="C1-set"/>
    <property type="match status" value="1"/>
</dbReference>
<dbReference type="GeneID" id="120037497"/>
<keyword evidence="9" id="KW-1015">Disulfide bond</keyword>
<name>A0A8U0QBB3_SALNM</name>
<dbReference type="SUPFAM" id="SSF54452">
    <property type="entry name" value="MHC antigen-recognition domain"/>
    <property type="match status" value="1"/>
</dbReference>
<reference evidence="17" key="1">
    <citation type="submission" date="2025-08" db="UniProtKB">
        <authorList>
            <consortium name="RefSeq"/>
        </authorList>
    </citation>
    <scope>IDENTIFICATION</scope>
    <source>
        <tissue evidence="17">White muscle</tissue>
    </source>
</reference>
<evidence type="ECO:0000313" key="17">
    <source>
        <dbReference type="RefSeq" id="XP_038839452.1"/>
    </source>
</evidence>
<proteinExistence type="inferred from homology"/>
<keyword evidence="16" id="KW-1185">Reference proteome</keyword>
<evidence type="ECO:0000256" key="7">
    <source>
        <dbReference type="ARBA" id="ARBA00023130"/>
    </source>
</evidence>
<keyword evidence="5" id="KW-0391">Immunity</keyword>
<dbReference type="InterPro" id="IPR011162">
    <property type="entry name" value="MHC_I/II-like_Ag-recog"/>
</dbReference>
<keyword evidence="11" id="KW-0491">MHC II</keyword>
<keyword evidence="4 14" id="KW-0732">Signal</keyword>
<evidence type="ECO:0000256" key="4">
    <source>
        <dbReference type="ARBA" id="ARBA00022729"/>
    </source>
</evidence>
<dbReference type="Pfam" id="PF00993">
    <property type="entry name" value="MHC_II_alpha"/>
    <property type="match status" value="1"/>
</dbReference>
<keyword evidence="7" id="KW-1064">Adaptive immunity</keyword>
<dbReference type="InterPro" id="IPR036179">
    <property type="entry name" value="Ig-like_dom_sf"/>
</dbReference>
<evidence type="ECO:0000256" key="13">
    <source>
        <dbReference type="SAM" id="Phobius"/>
    </source>
</evidence>
<dbReference type="SMART" id="SM00407">
    <property type="entry name" value="IGc1"/>
    <property type="match status" value="1"/>
</dbReference>
<dbReference type="InterPro" id="IPR050160">
    <property type="entry name" value="MHC/Immunoglobulin"/>
</dbReference>
<keyword evidence="12" id="KW-0393">Immunoglobulin domain</keyword>
<dbReference type="Gene3D" id="2.60.40.10">
    <property type="entry name" value="Immunoglobulins"/>
    <property type="match status" value="1"/>
</dbReference>
<comment type="similarity">
    <text evidence="2">Belongs to the MHC class II family.</text>
</comment>
<dbReference type="SMART" id="SM00920">
    <property type="entry name" value="MHC_II_alpha"/>
    <property type="match status" value="1"/>
</dbReference>
<dbReference type="GO" id="GO:0002250">
    <property type="term" value="P:adaptive immune response"/>
    <property type="evidence" value="ECO:0007669"/>
    <property type="project" value="UniProtKB-KW"/>
</dbReference>
<evidence type="ECO:0000256" key="9">
    <source>
        <dbReference type="ARBA" id="ARBA00023157"/>
    </source>
</evidence>
<dbReference type="AlphaFoldDB" id="A0A8U0QBB3"/>
<dbReference type="InterPro" id="IPR014745">
    <property type="entry name" value="MHC_II_a/b_N"/>
</dbReference>
<keyword evidence="8 13" id="KW-0472">Membrane</keyword>
<evidence type="ECO:0000256" key="12">
    <source>
        <dbReference type="ARBA" id="ARBA00023319"/>
    </source>
</evidence>
<evidence type="ECO:0000256" key="8">
    <source>
        <dbReference type="ARBA" id="ARBA00023136"/>
    </source>
</evidence>
<dbReference type="InterPro" id="IPR003006">
    <property type="entry name" value="Ig/MHC_CS"/>
</dbReference>
<dbReference type="InterPro" id="IPR007110">
    <property type="entry name" value="Ig-like_dom"/>
</dbReference>
<feature type="transmembrane region" description="Helical" evidence="13">
    <location>
        <begin position="213"/>
        <end position="236"/>
    </location>
</feature>
<feature type="chain" id="PRO_5035932743" evidence="14">
    <location>
        <begin position="24"/>
        <end position="242"/>
    </location>
</feature>
<organism evidence="16 17">
    <name type="scientific">Salvelinus namaycush</name>
    <name type="common">Lake trout</name>
    <name type="synonym">Salmo namaycush</name>
    <dbReference type="NCBI Taxonomy" id="8040"/>
    <lineage>
        <taxon>Eukaryota</taxon>
        <taxon>Metazoa</taxon>
        <taxon>Chordata</taxon>
        <taxon>Craniata</taxon>
        <taxon>Vertebrata</taxon>
        <taxon>Euteleostomi</taxon>
        <taxon>Actinopterygii</taxon>
        <taxon>Neopterygii</taxon>
        <taxon>Teleostei</taxon>
        <taxon>Protacanthopterygii</taxon>
        <taxon>Salmoniformes</taxon>
        <taxon>Salmonidae</taxon>
        <taxon>Salmoninae</taxon>
        <taxon>Salvelinus</taxon>
    </lineage>
</organism>
<dbReference type="OrthoDB" id="8925804at2759"/>
<evidence type="ECO:0000256" key="11">
    <source>
        <dbReference type="ARBA" id="ARBA00023182"/>
    </source>
</evidence>
<evidence type="ECO:0000256" key="14">
    <source>
        <dbReference type="SAM" id="SignalP"/>
    </source>
</evidence>
<keyword evidence="10" id="KW-0325">Glycoprotein</keyword>
<accession>A0A8U0QBB3</accession>
<keyword evidence="6 13" id="KW-1133">Transmembrane helix</keyword>
<dbReference type="Proteomes" id="UP000808372">
    <property type="component" value="Unplaced"/>
</dbReference>
<dbReference type="InterPro" id="IPR001003">
    <property type="entry name" value="MHC_II_a_N"/>
</dbReference>
<dbReference type="PROSITE" id="PS50835">
    <property type="entry name" value="IG_LIKE"/>
    <property type="match status" value="1"/>
</dbReference>
<dbReference type="InterPro" id="IPR013783">
    <property type="entry name" value="Ig-like_fold"/>
</dbReference>